<keyword evidence="3" id="KW-1185">Reference proteome</keyword>
<comment type="caution">
    <text evidence="2">The sequence shown here is derived from an EMBL/GenBank/DDBJ whole genome shotgun (WGS) entry which is preliminary data.</text>
</comment>
<reference evidence="2 3" key="1">
    <citation type="submission" date="2022-04" db="EMBL/GenBank/DDBJ databases">
        <authorList>
            <person name="Grouzdev D.S."/>
            <person name="Pantiukh K.S."/>
            <person name="Krutkina M.S."/>
        </authorList>
    </citation>
    <scope>NUCLEOTIDE SEQUENCE [LARGE SCALE GENOMIC DNA]</scope>
    <source>
        <strain evidence="2 3">6x-1</strain>
    </source>
</reference>
<evidence type="ECO:0000259" key="1">
    <source>
        <dbReference type="Pfam" id="PF14065"/>
    </source>
</evidence>
<evidence type="ECO:0000313" key="3">
    <source>
        <dbReference type="Proteomes" id="UP001203284"/>
    </source>
</evidence>
<protein>
    <submittedName>
        <fullName evidence="2">DUF4255 domain-containing protein</fullName>
    </submittedName>
</protein>
<dbReference type="EMBL" id="JALKCH010000001">
    <property type="protein sequence ID" value="MCK0195360.1"/>
    <property type="molecule type" value="Genomic_DNA"/>
</dbReference>
<feature type="domain" description="Pvc16 N-terminal" evidence="1">
    <location>
        <begin position="49"/>
        <end position="211"/>
    </location>
</feature>
<dbReference type="Proteomes" id="UP001203284">
    <property type="component" value="Unassembled WGS sequence"/>
</dbReference>
<proteinExistence type="predicted"/>
<dbReference type="RefSeq" id="WP_247025649.1">
    <property type="nucleotide sequence ID" value="NZ_JALKCH010000001.1"/>
</dbReference>
<sequence length="427" mass="44510">MTAALAIAATSEILRFIIEDAVVRAAQALSFPSFGATLGPPPRPAPPPAAGGTVVEPTGVNLFLHHVTPNPAWRNACEPVRDSRGRRRNSNPLVLDLHYLLSAHGTDIDREFGLGVAMHALHQAAIVPRPLIRFALGKLASDANPKRKILAGEALADQVEQVTVTQQSLDIDAMTKIWTATQAPYRPSAGYLVTTVFLEDERASLEAPPVSDAGLSLVPLSRLSIERITAVANGRRVSIVPGASLLVEGVGLFGDGLAARLDGTPLTFDAAASRPGEPVLRLPDTTTTGPHLIEISRSASVNGRVIKIGASSVSVLVRPQASAPLVDVVPLPADPTRVSGTVGVTLSPAAERGQQVVLHLTHATSGDEITSLFVPPAAGAGVPDSFATPAFTVEQVPRGSYLLRVSIDGVISEPSPGAQGLQPQVVL</sequence>
<gene>
    <name evidence="2" type="ORF">MWN34_00380</name>
</gene>
<name>A0ABT0D5Y8_9HYPH</name>
<dbReference type="Pfam" id="PF14065">
    <property type="entry name" value="Pvc16_N"/>
    <property type="match status" value="1"/>
</dbReference>
<organism evidence="2 3">
    <name type="scientific">Ancylobacter crimeensis</name>
    <dbReference type="NCBI Taxonomy" id="2579147"/>
    <lineage>
        <taxon>Bacteria</taxon>
        <taxon>Pseudomonadati</taxon>
        <taxon>Pseudomonadota</taxon>
        <taxon>Alphaproteobacteria</taxon>
        <taxon>Hyphomicrobiales</taxon>
        <taxon>Xanthobacteraceae</taxon>
        <taxon>Ancylobacter</taxon>
    </lineage>
</organism>
<accession>A0ABT0D5Y8</accession>
<dbReference type="InterPro" id="IPR025351">
    <property type="entry name" value="Pvc16_N"/>
</dbReference>
<evidence type="ECO:0000313" key="2">
    <source>
        <dbReference type="EMBL" id="MCK0195360.1"/>
    </source>
</evidence>